<sequence length="107" mass="11143">MAATCARKSLQMASASARVHLSRRSSSAFNSDASKISGLGSCRPSSASRVAAQKRSLSFSWLPKQLAGAQVSLMPLHSATSSALFTSLLSLHSNAWGCLSEGFATPL</sequence>
<reference evidence="1" key="1">
    <citation type="submission" date="2023-10" db="EMBL/GenBank/DDBJ databases">
        <title>Chromosome-level genome of the transformable northern wattle, Acacia crassicarpa.</title>
        <authorList>
            <person name="Massaro I."/>
            <person name="Sinha N.R."/>
            <person name="Poethig S."/>
            <person name="Leichty A.R."/>
        </authorList>
    </citation>
    <scope>NUCLEOTIDE SEQUENCE</scope>
    <source>
        <strain evidence="1">Acra3RX</strain>
        <tissue evidence="1">Leaf</tissue>
    </source>
</reference>
<dbReference type="PANTHER" id="PTHR33156:SF2">
    <property type="entry name" value="OS01G0738000 PROTEIN"/>
    <property type="match status" value="1"/>
</dbReference>
<dbReference type="EMBL" id="JAWXYG010000010">
    <property type="protein sequence ID" value="KAK4261305.1"/>
    <property type="molecule type" value="Genomic_DNA"/>
</dbReference>
<evidence type="ECO:0008006" key="3">
    <source>
        <dbReference type="Google" id="ProtNLM"/>
    </source>
</evidence>
<evidence type="ECO:0000313" key="2">
    <source>
        <dbReference type="Proteomes" id="UP001293593"/>
    </source>
</evidence>
<keyword evidence="2" id="KW-1185">Reference proteome</keyword>
<dbReference type="PANTHER" id="PTHR33156">
    <property type="entry name" value="OS02G0230000 PROTEIN"/>
    <property type="match status" value="1"/>
</dbReference>
<name>A0AAE1K160_9FABA</name>
<proteinExistence type="predicted"/>
<dbReference type="GO" id="GO:0005739">
    <property type="term" value="C:mitochondrion"/>
    <property type="evidence" value="ECO:0007669"/>
    <property type="project" value="TreeGrafter"/>
</dbReference>
<dbReference type="AlphaFoldDB" id="A0AAE1K160"/>
<dbReference type="Proteomes" id="UP001293593">
    <property type="component" value="Unassembled WGS sequence"/>
</dbReference>
<organism evidence="1 2">
    <name type="scientific">Acacia crassicarpa</name>
    <name type="common">northern wattle</name>
    <dbReference type="NCBI Taxonomy" id="499986"/>
    <lineage>
        <taxon>Eukaryota</taxon>
        <taxon>Viridiplantae</taxon>
        <taxon>Streptophyta</taxon>
        <taxon>Embryophyta</taxon>
        <taxon>Tracheophyta</taxon>
        <taxon>Spermatophyta</taxon>
        <taxon>Magnoliopsida</taxon>
        <taxon>eudicotyledons</taxon>
        <taxon>Gunneridae</taxon>
        <taxon>Pentapetalae</taxon>
        <taxon>rosids</taxon>
        <taxon>fabids</taxon>
        <taxon>Fabales</taxon>
        <taxon>Fabaceae</taxon>
        <taxon>Caesalpinioideae</taxon>
        <taxon>mimosoid clade</taxon>
        <taxon>Acacieae</taxon>
        <taxon>Acacia</taxon>
    </lineage>
</organism>
<comment type="caution">
    <text evidence="1">The sequence shown here is derived from an EMBL/GenBank/DDBJ whole genome shotgun (WGS) entry which is preliminary data.</text>
</comment>
<gene>
    <name evidence="1" type="ORF">QN277_004323</name>
</gene>
<protein>
    <recommendedName>
        <fullName evidence="3">Protein NUCLEAR FUSION DEFECTIVE 6, chloroplastic/mitochondrial-like</fullName>
    </recommendedName>
</protein>
<evidence type="ECO:0000313" key="1">
    <source>
        <dbReference type="EMBL" id="KAK4261305.1"/>
    </source>
</evidence>
<dbReference type="InterPro" id="IPR043459">
    <property type="entry name" value="NFD6/NOXY2-like"/>
</dbReference>
<accession>A0AAE1K160</accession>